<dbReference type="InterPro" id="IPR012337">
    <property type="entry name" value="RNaseH-like_sf"/>
</dbReference>
<dbReference type="GO" id="GO:0003676">
    <property type="term" value="F:nucleic acid binding"/>
    <property type="evidence" value="ECO:0007669"/>
    <property type="project" value="InterPro"/>
</dbReference>
<evidence type="ECO:0000256" key="3">
    <source>
        <dbReference type="ARBA" id="ARBA00022839"/>
    </source>
</evidence>
<dbReference type="CDD" id="cd06127">
    <property type="entry name" value="DEDDh"/>
    <property type="match status" value="1"/>
</dbReference>
<dbReference type="GO" id="GO:0008408">
    <property type="term" value="F:3'-5' exonuclease activity"/>
    <property type="evidence" value="ECO:0007669"/>
    <property type="project" value="TreeGrafter"/>
</dbReference>
<dbReference type="EMBL" id="PDLO01000003">
    <property type="protein sequence ID" value="PHK98737.1"/>
    <property type="molecule type" value="Genomic_DNA"/>
</dbReference>
<dbReference type="GO" id="GO:0005829">
    <property type="term" value="C:cytosol"/>
    <property type="evidence" value="ECO:0007669"/>
    <property type="project" value="TreeGrafter"/>
</dbReference>
<comment type="caution">
    <text evidence="5">The sequence shown here is derived from an EMBL/GenBank/DDBJ whole genome shotgun (WGS) entry which is preliminary data.</text>
</comment>
<reference evidence="5 6" key="1">
    <citation type="submission" date="2017-10" db="EMBL/GenBank/DDBJ databases">
        <title>The draft genome sequence of Lewinella marina KCTC 32374.</title>
        <authorList>
            <person name="Wang K."/>
        </authorList>
    </citation>
    <scope>NUCLEOTIDE SEQUENCE [LARGE SCALE GENOMIC DNA]</scope>
    <source>
        <strain evidence="5 6">MKG-38</strain>
    </source>
</reference>
<evidence type="ECO:0000259" key="4">
    <source>
        <dbReference type="SMART" id="SM00479"/>
    </source>
</evidence>
<dbReference type="Gene3D" id="3.30.420.10">
    <property type="entry name" value="Ribonuclease H-like superfamily/Ribonuclease H"/>
    <property type="match status" value="1"/>
</dbReference>
<dbReference type="InterPro" id="IPR036397">
    <property type="entry name" value="RNaseH_sf"/>
</dbReference>
<organism evidence="5 6">
    <name type="scientific">Neolewinella marina</name>
    <dbReference type="NCBI Taxonomy" id="438751"/>
    <lineage>
        <taxon>Bacteria</taxon>
        <taxon>Pseudomonadati</taxon>
        <taxon>Bacteroidota</taxon>
        <taxon>Saprospiria</taxon>
        <taxon>Saprospirales</taxon>
        <taxon>Lewinellaceae</taxon>
        <taxon>Neolewinella</taxon>
    </lineage>
</organism>
<dbReference type="PANTHER" id="PTHR30231">
    <property type="entry name" value="DNA POLYMERASE III SUBUNIT EPSILON"/>
    <property type="match status" value="1"/>
</dbReference>
<keyword evidence="3" id="KW-0269">Exonuclease</keyword>
<proteinExistence type="predicted"/>
<evidence type="ECO:0000256" key="1">
    <source>
        <dbReference type="ARBA" id="ARBA00022722"/>
    </source>
</evidence>
<evidence type="ECO:0000313" key="6">
    <source>
        <dbReference type="Proteomes" id="UP000226437"/>
    </source>
</evidence>
<dbReference type="AlphaFoldDB" id="A0A2G0CFP0"/>
<keyword evidence="6" id="KW-1185">Reference proteome</keyword>
<dbReference type="PANTHER" id="PTHR30231:SF4">
    <property type="entry name" value="PROTEIN NEN2"/>
    <property type="match status" value="1"/>
</dbReference>
<evidence type="ECO:0000256" key="2">
    <source>
        <dbReference type="ARBA" id="ARBA00022801"/>
    </source>
</evidence>
<protein>
    <submittedName>
        <fullName evidence="5">DNA polymerase III subunit epsilon</fullName>
    </submittedName>
</protein>
<dbReference type="RefSeq" id="WP_099106347.1">
    <property type="nucleotide sequence ID" value="NZ_JAATJF010000001.1"/>
</dbReference>
<evidence type="ECO:0000313" key="5">
    <source>
        <dbReference type="EMBL" id="PHK98737.1"/>
    </source>
</evidence>
<feature type="domain" description="Exonuclease" evidence="4">
    <location>
        <begin position="51"/>
        <end position="226"/>
    </location>
</feature>
<accession>A0A2G0CFP0</accession>
<dbReference type="SUPFAM" id="SSF53098">
    <property type="entry name" value="Ribonuclease H-like"/>
    <property type="match status" value="1"/>
</dbReference>
<dbReference type="GO" id="GO:0006259">
    <property type="term" value="P:DNA metabolic process"/>
    <property type="evidence" value="ECO:0007669"/>
    <property type="project" value="UniProtKB-ARBA"/>
</dbReference>
<dbReference type="SMART" id="SM00479">
    <property type="entry name" value="EXOIII"/>
    <property type="match status" value="1"/>
</dbReference>
<dbReference type="OrthoDB" id="9803913at2"/>
<dbReference type="Proteomes" id="UP000226437">
    <property type="component" value="Unassembled WGS sequence"/>
</dbReference>
<name>A0A2G0CFP0_9BACT</name>
<gene>
    <name evidence="5" type="ORF">CGL56_09735</name>
</gene>
<dbReference type="InterPro" id="IPR013520">
    <property type="entry name" value="Ribonucl_H"/>
</dbReference>
<keyword evidence="2" id="KW-0378">Hydrolase</keyword>
<sequence length="237" mass="26463">MAVAEWLRRVFGLAGGDGRRSSEGGWPDYYRRYATEVDHRIPPDTDLREIPVVVLDAEATGIDVRQDRILCMGGLRVSGNSINLGEKFEAYLPTPPGFERSDAVVIHGIIPNSQRYAYVDEPTLLSDLLEFLDGALIVGHHIGFDVALINQALKRHGAGPLLNQVVDTADLAKRLRPAGYWTPEHDFSLDALARRYRIPLSDRHTALGDCYITGVLWLKLLSRLALRVGRDLQLRDL</sequence>
<keyword evidence="1" id="KW-0540">Nuclease</keyword>
<dbReference type="Pfam" id="PF00929">
    <property type="entry name" value="RNase_T"/>
    <property type="match status" value="1"/>
</dbReference>